<dbReference type="PANTHER" id="PTHR10465:SF0">
    <property type="entry name" value="SARCALUMENIN"/>
    <property type="match status" value="1"/>
</dbReference>
<keyword evidence="4" id="KW-0342">GTP-binding</keyword>
<dbReference type="EMBL" id="VULX01000035">
    <property type="protein sequence ID" value="MSR92544.1"/>
    <property type="molecule type" value="Genomic_DNA"/>
</dbReference>
<proteinExistence type="predicted"/>
<evidence type="ECO:0000256" key="2">
    <source>
        <dbReference type="ARBA" id="ARBA00022741"/>
    </source>
</evidence>
<evidence type="ECO:0000256" key="5">
    <source>
        <dbReference type="ARBA" id="ARBA00023136"/>
    </source>
</evidence>
<evidence type="ECO:0000313" key="8">
    <source>
        <dbReference type="EMBL" id="MSR92544.1"/>
    </source>
</evidence>
<dbReference type="NCBIfam" id="TIGR00231">
    <property type="entry name" value="small_GTP"/>
    <property type="match status" value="1"/>
</dbReference>
<evidence type="ECO:0000256" key="4">
    <source>
        <dbReference type="ARBA" id="ARBA00023134"/>
    </source>
</evidence>
<evidence type="ECO:0000259" key="7">
    <source>
        <dbReference type="Pfam" id="PF00350"/>
    </source>
</evidence>
<dbReference type="GO" id="GO:0003924">
    <property type="term" value="F:GTPase activity"/>
    <property type="evidence" value="ECO:0007669"/>
    <property type="project" value="InterPro"/>
</dbReference>
<dbReference type="SUPFAM" id="SSF52540">
    <property type="entry name" value="P-loop containing nucleoside triphosphate hydrolases"/>
    <property type="match status" value="1"/>
</dbReference>
<keyword evidence="6" id="KW-1133">Transmembrane helix</keyword>
<keyword evidence="6" id="KW-0812">Transmembrane</keyword>
<keyword evidence="2" id="KW-0547">Nucleotide-binding</keyword>
<feature type="domain" description="Dynamin N-terminal" evidence="7">
    <location>
        <begin position="59"/>
        <end position="217"/>
    </location>
</feature>
<dbReference type="InterPro" id="IPR027417">
    <property type="entry name" value="P-loop_NTPase"/>
</dbReference>
<dbReference type="GO" id="GO:0016020">
    <property type="term" value="C:membrane"/>
    <property type="evidence" value="ECO:0007669"/>
    <property type="project" value="UniProtKB-SubCell"/>
</dbReference>
<keyword evidence="3" id="KW-0378">Hydrolase</keyword>
<keyword evidence="5 6" id="KW-0472">Membrane</keyword>
<evidence type="ECO:0000256" key="1">
    <source>
        <dbReference type="ARBA" id="ARBA00004370"/>
    </source>
</evidence>
<dbReference type="GO" id="GO:0005525">
    <property type="term" value="F:GTP binding"/>
    <property type="evidence" value="ECO:0007669"/>
    <property type="project" value="UniProtKB-KW"/>
</dbReference>
<dbReference type="InterPro" id="IPR027094">
    <property type="entry name" value="Mitofusin_fam"/>
</dbReference>
<dbReference type="GO" id="GO:0008053">
    <property type="term" value="P:mitochondrial fusion"/>
    <property type="evidence" value="ECO:0007669"/>
    <property type="project" value="TreeGrafter"/>
</dbReference>
<dbReference type="Proteomes" id="UP000460287">
    <property type="component" value="Unassembled WGS sequence"/>
</dbReference>
<keyword evidence="9" id="KW-1185">Reference proteome</keyword>
<dbReference type="InterPro" id="IPR005225">
    <property type="entry name" value="Small_GTP-bd"/>
</dbReference>
<accession>A0A7X2N0L7</accession>
<dbReference type="PANTHER" id="PTHR10465">
    <property type="entry name" value="TRANSMEMBRANE GTPASE FZO1"/>
    <property type="match status" value="1"/>
</dbReference>
<feature type="transmembrane region" description="Helical" evidence="6">
    <location>
        <begin position="477"/>
        <end position="498"/>
    </location>
</feature>
<evidence type="ECO:0000256" key="6">
    <source>
        <dbReference type="SAM" id="Phobius"/>
    </source>
</evidence>
<organism evidence="8 9">
    <name type="scientific">Inconstantimicrobium porci</name>
    <dbReference type="NCBI Taxonomy" id="2652291"/>
    <lineage>
        <taxon>Bacteria</taxon>
        <taxon>Bacillati</taxon>
        <taxon>Bacillota</taxon>
        <taxon>Clostridia</taxon>
        <taxon>Eubacteriales</taxon>
        <taxon>Clostridiaceae</taxon>
        <taxon>Inconstantimicrobium</taxon>
    </lineage>
</organism>
<dbReference type="Gene3D" id="3.40.50.300">
    <property type="entry name" value="P-loop containing nucleotide triphosphate hydrolases"/>
    <property type="match status" value="1"/>
</dbReference>
<gene>
    <name evidence="8" type="ORF">FYJ33_14485</name>
</gene>
<dbReference type="InterPro" id="IPR045063">
    <property type="entry name" value="Dynamin_N"/>
</dbReference>
<name>A0A7X2N0L7_9CLOT</name>
<sequence length="589" mass="66953">MVKEDLNEISELLKKSPLRGSLLNTESRRKFFAEEISKLSKIDSIICGCIDSLSNPLKVVLMGEVKAGKSTLLNALLGVEISYMNVVEATAAILEVKYSQKEYAVIERKDNSKEKYSDIKNLNAILDEKRNDQKFFNEIDKICIYTPIEKVKEITIVDTPGLNTVTSENENRTKNYIANCDVIVWVMNGNHLGQSDVTDAINNIMDYGKPILCVVNRIDEVDGEPEQLEDYVRDEMGYMFKEVFAVSAKMAFEGRIENNNEKISMSRFELFNTYLLNNIERNSENVQVNSVYKSASVQLSQEISASSYAFMRVEKIIQGIQKEIDSIEKFNKDIKDSCYKIILQWIDFEFFQNEKSKMLYGKVDNSILKKYFSDEYINNLIQNKYKEISKEIYRQWTEYNEKLMNEKKQALKNSISIEKFEDGIFKKESNNSSQEIKESSAGGAVTGTAVSFGLAGYAAWLGPGAAYITIGNAIGTFFPPLLIAGIAGGAVFGIMKTFKKNDQEKKILNDDINRRIDNIKDILKNSIADKMIDNLRSISDSYKDECINSSIAILGQFDFTLNEAENLINELNSYIDKLKEVQQNIDIKL</sequence>
<dbReference type="AlphaFoldDB" id="A0A7X2N0L7"/>
<protein>
    <submittedName>
        <fullName evidence="8">GTP-binding protein</fullName>
    </submittedName>
</protein>
<comment type="subcellular location">
    <subcellularLocation>
        <location evidence="1">Membrane</location>
    </subcellularLocation>
</comment>
<evidence type="ECO:0000313" key="9">
    <source>
        <dbReference type="Proteomes" id="UP000460287"/>
    </source>
</evidence>
<reference evidence="8 9" key="1">
    <citation type="submission" date="2019-08" db="EMBL/GenBank/DDBJ databases">
        <title>In-depth cultivation of the pig gut microbiome towards novel bacterial diversity and tailored functional studies.</title>
        <authorList>
            <person name="Wylensek D."/>
            <person name="Hitch T.C.A."/>
            <person name="Clavel T."/>
        </authorList>
    </citation>
    <scope>NUCLEOTIDE SEQUENCE [LARGE SCALE GENOMIC DNA]</scope>
    <source>
        <strain evidence="8 9">WCA-383-APC-5B</strain>
    </source>
</reference>
<evidence type="ECO:0000256" key="3">
    <source>
        <dbReference type="ARBA" id="ARBA00022801"/>
    </source>
</evidence>
<dbReference type="RefSeq" id="WP_154532542.1">
    <property type="nucleotide sequence ID" value="NZ_VULX01000035.1"/>
</dbReference>
<comment type="caution">
    <text evidence="8">The sequence shown here is derived from an EMBL/GenBank/DDBJ whole genome shotgun (WGS) entry which is preliminary data.</text>
</comment>
<dbReference type="Pfam" id="PF00350">
    <property type="entry name" value="Dynamin_N"/>
    <property type="match status" value="1"/>
</dbReference>